<dbReference type="Gene3D" id="6.10.140.140">
    <property type="match status" value="1"/>
</dbReference>
<keyword evidence="4" id="KW-1185">Reference proteome</keyword>
<keyword evidence="1" id="KW-0472">Membrane</keyword>
<dbReference type="PANTHER" id="PTHR23232:SF163">
    <property type="entry name" value="ZINC FINGER PROTEIN 589"/>
    <property type="match status" value="1"/>
</dbReference>
<dbReference type="AlphaFoldDB" id="A0A7J7EN92"/>
<name>A0A7J7EN92_DICBM</name>
<feature type="transmembrane region" description="Helical" evidence="1">
    <location>
        <begin position="43"/>
        <end position="65"/>
    </location>
</feature>
<evidence type="ECO:0000256" key="1">
    <source>
        <dbReference type="SAM" id="Phobius"/>
    </source>
</evidence>
<dbReference type="Pfam" id="PF01352">
    <property type="entry name" value="KRAB"/>
    <property type="match status" value="1"/>
</dbReference>
<sequence length="185" mass="21352">MPLQVTLSYKDVVVDFTSEEWQLLDAVSKNLYWDVMLENYGNLVSMASSLFLTNAVHVAFLLLNISPVNRNYVSKKDKKLNLPETLFLRTRHKTLILELIAVNMMVEKLLGFVKCLTVKSEQPYYKVEYFRNLLHAEILEHRGVRTSKGNLSGISIRSNQRCFILLSFDPQISPQEAQCEKPQLQ</sequence>
<evidence type="ECO:0000259" key="2">
    <source>
        <dbReference type="PROSITE" id="PS50805"/>
    </source>
</evidence>
<accession>A0A7J7EN92</accession>
<dbReference type="SUPFAM" id="SSF109640">
    <property type="entry name" value="KRAB domain (Kruppel-associated box)"/>
    <property type="match status" value="1"/>
</dbReference>
<evidence type="ECO:0000313" key="3">
    <source>
        <dbReference type="EMBL" id="KAF5917074.1"/>
    </source>
</evidence>
<protein>
    <recommendedName>
        <fullName evidence="2">KRAB domain-containing protein</fullName>
    </recommendedName>
</protein>
<comment type="caution">
    <text evidence="3">The sequence shown here is derived from an EMBL/GenBank/DDBJ whole genome shotgun (WGS) entry which is preliminary data.</text>
</comment>
<keyword evidence="1" id="KW-1133">Transmembrane helix</keyword>
<evidence type="ECO:0000313" key="4">
    <source>
        <dbReference type="Proteomes" id="UP000551758"/>
    </source>
</evidence>
<dbReference type="GO" id="GO:0006355">
    <property type="term" value="P:regulation of DNA-templated transcription"/>
    <property type="evidence" value="ECO:0007669"/>
    <property type="project" value="InterPro"/>
</dbReference>
<proteinExistence type="predicted"/>
<feature type="domain" description="KRAB" evidence="2">
    <location>
        <begin position="7"/>
        <end position="84"/>
    </location>
</feature>
<dbReference type="InterPro" id="IPR050169">
    <property type="entry name" value="Krueppel_C2H2_ZnF"/>
</dbReference>
<dbReference type="InterPro" id="IPR036051">
    <property type="entry name" value="KRAB_dom_sf"/>
</dbReference>
<dbReference type="PANTHER" id="PTHR23232">
    <property type="entry name" value="KRAB DOMAIN C2H2 ZINC FINGER"/>
    <property type="match status" value="1"/>
</dbReference>
<dbReference type="Proteomes" id="UP000551758">
    <property type="component" value="Unassembled WGS sequence"/>
</dbReference>
<keyword evidence="1" id="KW-0812">Transmembrane</keyword>
<dbReference type="EMBL" id="JACDTQ010002604">
    <property type="protein sequence ID" value="KAF5917074.1"/>
    <property type="molecule type" value="Genomic_DNA"/>
</dbReference>
<reference evidence="3 4" key="1">
    <citation type="journal article" date="2020" name="Mol. Biol. Evol.">
        <title>Interspecific Gene Flow and the Evolution of Specialization in Black and White Rhinoceros.</title>
        <authorList>
            <person name="Moodley Y."/>
            <person name="Westbury M.V."/>
            <person name="Russo I.M."/>
            <person name="Gopalakrishnan S."/>
            <person name="Rakotoarivelo A."/>
            <person name="Olsen R.A."/>
            <person name="Prost S."/>
            <person name="Tunstall T."/>
            <person name="Ryder O.A."/>
            <person name="Dalen L."/>
            <person name="Bruford M.W."/>
        </authorList>
    </citation>
    <scope>NUCLEOTIDE SEQUENCE [LARGE SCALE GENOMIC DNA]</scope>
    <source>
        <strain evidence="3">SBR-YM</strain>
        <tissue evidence="3">Skin</tissue>
    </source>
</reference>
<dbReference type="InterPro" id="IPR001909">
    <property type="entry name" value="KRAB"/>
</dbReference>
<dbReference type="CDD" id="cd07765">
    <property type="entry name" value="KRAB_A-box"/>
    <property type="match status" value="1"/>
</dbReference>
<organism evidence="3 4">
    <name type="scientific">Diceros bicornis minor</name>
    <name type="common">South-central black rhinoceros</name>
    <dbReference type="NCBI Taxonomy" id="77932"/>
    <lineage>
        <taxon>Eukaryota</taxon>
        <taxon>Metazoa</taxon>
        <taxon>Chordata</taxon>
        <taxon>Craniata</taxon>
        <taxon>Vertebrata</taxon>
        <taxon>Euteleostomi</taxon>
        <taxon>Mammalia</taxon>
        <taxon>Eutheria</taxon>
        <taxon>Laurasiatheria</taxon>
        <taxon>Perissodactyla</taxon>
        <taxon>Rhinocerotidae</taxon>
        <taxon>Diceros</taxon>
    </lineage>
</organism>
<dbReference type="PROSITE" id="PS50805">
    <property type="entry name" value="KRAB"/>
    <property type="match status" value="1"/>
</dbReference>
<dbReference type="SMART" id="SM00349">
    <property type="entry name" value="KRAB"/>
    <property type="match status" value="1"/>
</dbReference>
<gene>
    <name evidence="3" type="ORF">HPG69_013999</name>
</gene>